<dbReference type="PANTHER" id="PTHR43133">
    <property type="entry name" value="RNA POLYMERASE ECF-TYPE SIGMA FACTO"/>
    <property type="match status" value="1"/>
</dbReference>
<keyword evidence="1" id="KW-0805">Transcription regulation</keyword>
<keyword evidence="4" id="KW-0804">Transcription</keyword>
<keyword evidence="3" id="KW-0238">DNA-binding</keyword>
<dbReference type="OrthoDB" id="258490at2"/>
<dbReference type="EMBL" id="QPEX01000017">
    <property type="protein sequence ID" value="RCS51832.1"/>
    <property type="molecule type" value="Genomic_DNA"/>
</dbReference>
<comment type="caution">
    <text evidence="6">The sequence shown here is derived from an EMBL/GenBank/DDBJ whole genome shotgun (WGS) entry which is preliminary data.</text>
</comment>
<evidence type="ECO:0000256" key="1">
    <source>
        <dbReference type="ARBA" id="ARBA00023015"/>
    </source>
</evidence>
<dbReference type="Proteomes" id="UP000253562">
    <property type="component" value="Unassembled WGS sequence"/>
</dbReference>
<dbReference type="Pfam" id="PF04542">
    <property type="entry name" value="Sigma70_r2"/>
    <property type="match status" value="1"/>
</dbReference>
<dbReference type="InterPro" id="IPR013325">
    <property type="entry name" value="RNA_pol_sigma_r2"/>
</dbReference>
<protein>
    <submittedName>
        <fullName evidence="6">Sigma-70 family RNA polymerase sigma factor</fullName>
    </submittedName>
</protein>
<evidence type="ECO:0000313" key="7">
    <source>
        <dbReference type="Proteomes" id="UP000253562"/>
    </source>
</evidence>
<dbReference type="GO" id="GO:0003677">
    <property type="term" value="F:DNA binding"/>
    <property type="evidence" value="ECO:0007669"/>
    <property type="project" value="UniProtKB-KW"/>
</dbReference>
<keyword evidence="2" id="KW-0731">Sigma factor</keyword>
<dbReference type="InterPro" id="IPR007627">
    <property type="entry name" value="RNA_pol_sigma70_r2"/>
</dbReference>
<dbReference type="NCBIfam" id="TIGR02937">
    <property type="entry name" value="sigma70-ECF"/>
    <property type="match status" value="1"/>
</dbReference>
<dbReference type="InterPro" id="IPR039425">
    <property type="entry name" value="RNA_pol_sigma-70-like"/>
</dbReference>
<dbReference type="AlphaFoldDB" id="A0A368KS65"/>
<accession>A0A368KS65</accession>
<evidence type="ECO:0000259" key="5">
    <source>
        <dbReference type="Pfam" id="PF04542"/>
    </source>
</evidence>
<dbReference type="SUPFAM" id="SSF88946">
    <property type="entry name" value="Sigma2 domain of RNA polymerase sigma factors"/>
    <property type="match status" value="1"/>
</dbReference>
<reference evidence="6 7" key="1">
    <citation type="submission" date="2018-07" db="EMBL/GenBank/DDBJ databases">
        <title>Comparative genomes isolates from brazilian mangrove.</title>
        <authorList>
            <person name="De Araujo J.E."/>
            <person name="Taketani R.G."/>
            <person name="Silva M.C.P."/>
            <person name="Lourenco M.V."/>
            <person name="Oliveira V.M."/>
            <person name="Andreote F.D."/>
        </authorList>
    </citation>
    <scope>NUCLEOTIDE SEQUENCE [LARGE SCALE GENOMIC DNA]</scope>
    <source>
        <strain evidence="6 7">HEX PRIS-MGV</strain>
    </source>
</reference>
<dbReference type="InterPro" id="IPR014284">
    <property type="entry name" value="RNA_pol_sigma-70_dom"/>
</dbReference>
<gene>
    <name evidence="6" type="ORF">DTL42_09725</name>
</gene>
<name>A0A368KS65_9BACT</name>
<sequence length="199" mass="22357">MSLWPETSESLICRVKDPQDEMAWNQFMAIYRPVIYRLAKAKGLQHADVEDLVQRVFVSLAGSLADWKPTASGPAFRNWLGRIAKNAILNALARAKPDQAAGSTTVNDLLNDWPADSASEEDLLRESRLQAFRWATEQIEGEFNEPTWFMFQETAIKGRPVAEVAGQVGKSAGAVYIARCRVMQRIKEKVNEVSEMWNG</sequence>
<evidence type="ECO:0000256" key="2">
    <source>
        <dbReference type="ARBA" id="ARBA00023082"/>
    </source>
</evidence>
<proteinExistence type="predicted"/>
<dbReference type="GO" id="GO:0016987">
    <property type="term" value="F:sigma factor activity"/>
    <property type="evidence" value="ECO:0007669"/>
    <property type="project" value="UniProtKB-KW"/>
</dbReference>
<evidence type="ECO:0000313" key="6">
    <source>
        <dbReference type="EMBL" id="RCS51832.1"/>
    </source>
</evidence>
<evidence type="ECO:0000256" key="4">
    <source>
        <dbReference type="ARBA" id="ARBA00023163"/>
    </source>
</evidence>
<dbReference type="PANTHER" id="PTHR43133:SF8">
    <property type="entry name" value="RNA POLYMERASE SIGMA FACTOR HI_1459-RELATED"/>
    <property type="match status" value="1"/>
</dbReference>
<organism evidence="6 7">
    <name type="scientific">Bremerella cremea</name>
    <dbReference type="NCBI Taxonomy" id="1031537"/>
    <lineage>
        <taxon>Bacteria</taxon>
        <taxon>Pseudomonadati</taxon>
        <taxon>Planctomycetota</taxon>
        <taxon>Planctomycetia</taxon>
        <taxon>Pirellulales</taxon>
        <taxon>Pirellulaceae</taxon>
        <taxon>Bremerella</taxon>
    </lineage>
</organism>
<dbReference type="Gene3D" id="1.10.1740.10">
    <property type="match status" value="1"/>
</dbReference>
<evidence type="ECO:0000256" key="3">
    <source>
        <dbReference type="ARBA" id="ARBA00023125"/>
    </source>
</evidence>
<dbReference type="RefSeq" id="WP_114368540.1">
    <property type="nucleotide sequence ID" value="NZ_QPEX01000017.1"/>
</dbReference>
<feature type="domain" description="RNA polymerase sigma-70 region 2" evidence="5">
    <location>
        <begin position="31"/>
        <end position="96"/>
    </location>
</feature>
<dbReference type="GO" id="GO:0006352">
    <property type="term" value="P:DNA-templated transcription initiation"/>
    <property type="evidence" value="ECO:0007669"/>
    <property type="project" value="InterPro"/>
</dbReference>